<proteinExistence type="predicted"/>
<dbReference type="InterPro" id="IPR019606">
    <property type="entry name" value="GerMN"/>
</dbReference>
<evidence type="ECO:0000259" key="4">
    <source>
        <dbReference type="Pfam" id="PF10647"/>
    </source>
</evidence>
<name>A0A1Q8CXM3_9PSEU</name>
<evidence type="ECO:0000313" key="7">
    <source>
        <dbReference type="Proteomes" id="UP000185596"/>
    </source>
</evidence>
<dbReference type="OrthoDB" id="3226781at2"/>
<evidence type="ECO:0000259" key="3">
    <source>
        <dbReference type="Pfam" id="PF10646"/>
    </source>
</evidence>
<evidence type="ECO:0000256" key="2">
    <source>
        <dbReference type="SAM" id="SignalP"/>
    </source>
</evidence>
<dbReference type="Proteomes" id="UP000185596">
    <property type="component" value="Unassembled WGS sequence"/>
</dbReference>
<feature type="region of interest" description="Disordered" evidence="1">
    <location>
        <begin position="29"/>
        <end position="53"/>
    </location>
</feature>
<evidence type="ECO:0000259" key="5">
    <source>
        <dbReference type="Pfam" id="PF25976"/>
    </source>
</evidence>
<feature type="domain" description="Lipoprotein LpqB N-terminal" evidence="5">
    <location>
        <begin position="51"/>
        <end position="177"/>
    </location>
</feature>
<organism evidence="6 7">
    <name type="scientific">Actinophytocola xanthii</name>
    <dbReference type="NCBI Taxonomy" id="1912961"/>
    <lineage>
        <taxon>Bacteria</taxon>
        <taxon>Bacillati</taxon>
        <taxon>Actinomycetota</taxon>
        <taxon>Actinomycetes</taxon>
        <taxon>Pseudonocardiales</taxon>
        <taxon>Pseudonocardiaceae</taxon>
    </lineage>
</organism>
<dbReference type="STRING" id="1912961.BU204_03005"/>
<dbReference type="Pfam" id="PF25976">
    <property type="entry name" value="LpqB_N"/>
    <property type="match status" value="1"/>
</dbReference>
<dbReference type="InterPro" id="IPR059026">
    <property type="entry name" value="LpqB_N"/>
</dbReference>
<feature type="domain" description="Lipoprotein LpqB C-terminal" evidence="4">
    <location>
        <begin position="337"/>
        <end position="583"/>
    </location>
</feature>
<feature type="domain" description="GerMN" evidence="3">
    <location>
        <begin position="185"/>
        <end position="295"/>
    </location>
</feature>
<dbReference type="InterPro" id="IPR018910">
    <property type="entry name" value="LpqB_C"/>
</dbReference>
<reference evidence="6 7" key="1">
    <citation type="submission" date="2016-12" db="EMBL/GenBank/DDBJ databases">
        <title>The draft genome sequence of Actinophytocola sp. 11-183.</title>
        <authorList>
            <person name="Wang W."/>
            <person name="Yuan L."/>
        </authorList>
    </citation>
    <scope>NUCLEOTIDE SEQUENCE [LARGE SCALE GENOMIC DNA]</scope>
    <source>
        <strain evidence="6 7">11-183</strain>
    </source>
</reference>
<feature type="compositionally biased region" description="Basic and acidic residues" evidence="1">
    <location>
        <begin position="31"/>
        <end position="42"/>
    </location>
</feature>
<keyword evidence="7" id="KW-1185">Reference proteome</keyword>
<dbReference type="Pfam" id="PF10646">
    <property type="entry name" value="Germane"/>
    <property type="match status" value="1"/>
</dbReference>
<dbReference type="AlphaFoldDB" id="A0A1Q8CXM3"/>
<feature type="signal peptide" evidence="2">
    <location>
        <begin position="1"/>
        <end position="27"/>
    </location>
</feature>
<evidence type="ECO:0000313" key="6">
    <source>
        <dbReference type="EMBL" id="OLF19092.1"/>
    </source>
</evidence>
<gene>
    <name evidence="6" type="ORF">BU204_03005</name>
</gene>
<accession>A0A1Q8CXM3</accession>
<dbReference type="EMBL" id="MSIE01000003">
    <property type="protein sequence ID" value="OLF19092.1"/>
    <property type="molecule type" value="Genomic_DNA"/>
</dbReference>
<feature type="chain" id="PRO_5013203368" evidence="2">
    <location>
        <begin position="28"/>
        <end position="584"/>
    </location>
</feature>
<protein>
    <submittedName>
        <fullName evidence="6">Uncharacterized protein</fullName>
    </submittedName>
</protein>
<dbReference type="RefSeq" id="WP_075123970.1">
    <property type="nucleotide sequence ID" value="NZ_MSIE01000003.1"/>
</dbReference>
<comment type="caution">
    <text evidence="6">The sequence shown here is derived from an EMBL/GenBank/DDBJ whole genome shotgun (WGS) entry which is preliminary data.</text>
</comment>
<dbReference type="Pfam" id="PF10647">
    <property type="entry name" value="Gmad1"/>
    <property type="match status" value="1"/>
</dbReference>
<evidence type="ECO:0000256" key="1">
    <source>
        <dbReference type="SAM" id="MobiDB-lite"/>
    </source>
</evidence>
<sequence>MSRHTGVVRALVLLVASVLLVSGCANIPEESTPHAVRDEKRQTQGAGAIAEPDPNLDPFDLVREFIHKSGNPEAAAMYLTEEAKRDWDGEAAPTVILDTFATVPVREPLPGPDVEDPADDIETVVLQVSPIGRLGSDHAFVGAIGGDEYHVEVRQQANGTWRIAVPPGIVLVPITDFKASYRAVTVYYFDPDLRVTVPDLRYVSAEPVSGLPARVVTVLLSGPSDFMRRSVRSPLEGVGLRTNVVPDQDGTLVVDLKSLGDTALEQREQIAAQIVLSLQTVTSSKLRLLADGQDLIPGRRDWRNGDLKAFDAPTKPDSDQPGLVVANGRIRSLRDGVAVEGPTGNGTYDVVSAAQSIDGEHLAAVVRTAEGPRLRVGEFGGQMQEVNLEARAMTRPTWLVTTSEEVEPTEVWTVADGDVVRVVRTGDGAWKALQVNSSELTDFAPITDLRLSRDGTRAAIVARGRLVMASVVRDQESASLRYPRQLQPANIQQAVGVDWYSQDTLAVATRQAQTPVLSLSVDGLNAQDYDRNNLQLPIKAIAAAPDRNVLVTDSAAVSSASGVGQLWRQHPHGRGANAIPFYPG</sequence>
<keyword evidence="2" id="KW-0732">Signal</keyword>
<dbReference type="PROSITE" id="PS51257">
    <property type="entry name" value="PROKAR_LIPOPROTEIN"/>
    <property type="match status" value="1"/>
</dbReference>